<feature type="compositionally biased region" description="Basic and acidic residues" evidence="1">
    <location>
        <begin position="96"/>
        <end position="105"/>
    </location>
</feature>
<feature type="transmembrane region" description="Helical" evidence="2">
    <location>
        <begin position="30"/>
        <end position="51"/>
    </location>
</feature>
<name>A0A1Y6CU37_9BACT</name>
<keyword evidence="4" id="KW-1185">Reference proteome</keyword>
<evidence type="ECO:0000313" key="4">
    <source>
        <dbReference type="Proteomes" id="UP000192907"/>
    </source>
</evidence>
<reference evidence="4" key="1">
    <citation type="submission" date="2017-04" db="EMBL/GenBank/DDBJ databases">
        <authorList>
            <person name="Varghese N."/>
            <person name="Submissions S."/>
        </authorList>
    </citation>
    <scope>NUCLEOTIDE SEQUENCE [LARGE SCALE GENOMIC DNA]</scope>
    <source>
        <strain evidence="4">RKEM611</strain>
    </source>
</reference>
<keyword evidence="2" id="KW-0812">Transmembrane</keyword>
<keyword evidence="2" id="KW-0472">Membrane</keyword>
<proteinExistence type="predicted"/>
<keyword evidence="2" id="KW-1133">Transmembrane helix</keyword>
<gene>
    <name evidence="3" type="ORF">SAMN06296036_13372</name>
</gene>
<dbReference type="RefSeq" id="WP_132325421.1">
    <property type="nucleotide sequence ID" value="NZ_FWZT01000033.1"/>
</dbReference>
<evidence type="ECO:0000313" key="3">
    <source>
        <dbReference type="EMBL" id="SMF79439.1"/>
    </source>
</evidence>
<organism evidence="3 4">
    <name type="scientific">Pseudobacteriovorax antillogorgiicola</name>
    <dbReference type="NCBI Taxonomy" id="1513793"/>
    <lineage>
        <taxon>Bacteria</taxon>
        <taxon>Pseudomonadati</taxon>
        <taxon>Bdellovibrionota</taxon>
        <taxon>Oligoflexia</taxon>
        <taxon>Oligoflexales</taxon>
        <taxon>Pseudobacteriovoracaceae</taxon>
        <taxon>Pseudobacteriovorax</taxon>
    </lineage>
</organism>
<protein>
    <submittedName>
        <fullName evidence="3">Uncharacterized protein</fullName>
    </submittedName>
</protein>
<dbReference type="AlphaFoldDB" id="A0A1Y6CU37"/>
<dbReference type="Proteomes" id="UP000192907">
    <property type="component" value="Unassembled WGS sequence"/>
</dbReference>
<sequence>MKSEKLDQKPLSGFTKFEAKFIKQTGRSRLKVMAISAIAALLGVAAMFLTLTELGQLNDNIAGVFESSDEVQMAAQADIDRGPVEAAMSEETAEQESPKIEDENQRPPLDGQR</sequence>
<evidence type="ECO:0000256" key="1">
    <source>
        <dbReference type="SAM" id="MobiDB-lite"/>
    </source>
</evidence>
<evidence type="ECO:0000256" key="2">
    <source>
        <dbReference type="SAM" id="Phobius"/>
    </source>
</evidence>
<dbReference type="EMBL" id="FWZT01000033">
    <property type="protein sequence ID" value="SMF79439.1"/>
    <property type="molecule type" value="Genomic_DNA"/>
</dbReference>
<feature type="region of interest" description="Disordered" evidence="1">
    <location>
        <begin position="78"/>
        <end position="113"/>
    </location>
</feature>
<accession>A0A1Y6CU37</accession>